<feature type="compositionally biased region" description="Basic and acidic residues" evidence="1">
    <location>
        <begin position="93"/>
        <end position="104"/>
    </location>
</feature>
<feature type="transmembrane region" description="Helical" evidence="2">
    <location>
        <begin position="34"/>
        <end position="59"/>
    </location>
</feature>
<keyword evidence="2" id="KW-0472">Membrane</keyword>
<feature type="region of interest" description="Disordered" evidence="1">
    <location>
        <begin position="85"/>
        <end position="104"/>
    </location>
</feature>
<dbReference type="Proteomes" id="UP000799428">
    <property type="component" value="Unassembled WGS sequence"/>
</dbReference>
<keyword evidence="2" id="KW-0812">Transmembrane</keyword>
<evidence type="ECO:0000313" key="3">
    <source>
        <dbReference type="EMBL" id="KAF2706145.1"/>
    </source>
</evidence>
<dbReference type="EMBL" id="MU005776">
    <property type="protein sequence ID" value="KAF2706145.1"/>
    <property type="molecule type" value="Genomic_DNA"/>
</dbReference>
<protein>
    <submittedName>
        <fullName evidence="3">Uncharacterized protein</fullName>
    </submittedName>
</protein>
<evidence type="ECO:0000256" key="1">
    <source>
        <dbReference type="SAM" id="MobiDB-lite"/>
    </source>
</evidence>
<name>A0A6G1K0U4_9PLEO</name>
<evidence type="ECO:0000256" key="2">
    <source>
        <dbReference type="SAM" id="Phobius"/>
    </source>
</evidence>
<evidence type="ECO:0000313" key="4">
    <source>
        <dbReference type="Proteomes" id="UP000799428"/>
    </source>
</evidence>
<organism evidence="3 4">
    <name type="scientific">Pleomassaria siparia CBS 279.74</name>
    <dbReference type="NCBI Taxonomy" id="1314801"/>
    <lineage>
        <taxon>Eukaryota</taxon>
        <taxon>Fungi</taxon>
        <taxon>Dikarya</taxon>
        <taxon>Ascomycota</taxon>
        <taxon>Pezizomycotina</taxon>
        <taxon>Dothideomycetes</taxon>
        <taxon>Pleosporomycetidae</taxon>
        <taxon>Pleosporales</taxon>
        <taxon>Pleomassariaceae</taxon>
        <taxon>Pleomassaria</taxon>
    </lineage>
</organism>
<keyword evidence="2" id="KW-1133">Transmembrane helix</keyword>
<reference evidence="3" key="1">
    <citation type="journal article" date="2020" name="Stud. Mycol.">
        <title>101 Dothideomycetes genomes: a test case for predicting lifestyles and emergence of pathogens.</title>
        <authorList>
            <person name="Haridas S."/>
            <person name="Albert R."/>
            <person name="Binder M."/>
            <person name="Bloem J."/>
            <person name="Labutti K."/>
            <person name="Salamov A."/>
            <person name="Andreopoulos B."/>
            <person name="Baker S."/>
            <person name="Barry K."/>
            <person name="Bills G."/>
            <person name="Bluhm B."/>
            <person name="Cannon C."/>
            <person name="Castanera R."/>
            <person name="Culley D."/>
            <person name="Daum C."/>
            <person name="Ezra D."/>
            <person name="Gonzalez J."/>
            <person name="Henrissat B."/>
            <person name="Kuo A."/>
            <person name="Liang C."/>
            <person name="Lipzen A."/>
            <person name="Lutzoni F."/>
            <person name="Magnuson J."/>
            <person name="Mondo S."/>
            <person name="Nolan M."/>
            <person name="Ohm R."/>
            <person name="Pangilinan J."/>
            <person name="Park H.-J."/>
            <person name="Ramirez L."/>
            <person name="Alfaro M."/>
            <person name="Sun H."/>
            <person name="Tritt A."/>
            <person name="Yoshinaga Y."/>
            <person name="Zwiers L.-H."/>
            <person name="Turgeon B."/>
            <person name="Goodwin S."/>
            <person name="Spatafora J."/>
            <person name="Crous P."/>
            <person name="Grigoriev I."/>
        </authorList>
    </citation>
    <scope>NUCLEOTIDE SEQUENCE</scope>
    <source>
        <strain evidence="3">CBS 279.74</strain>
    </source>
</reference>
<accession>A0A6G1K0U4</accession>
<dbReference type="AlphaFoldDB" id="A0A6G1K0U4"/>
<keyword evidence="4" id="KW-1185">Reference proteome</keyword>
<sequence>MPASLLGHQTRDMEVIILTTIYIVWAQGRRLDFYLGRVVFVFSSFFLSLLFSIPSFVCWSRDMPFCLRWMLGRAWAISARLTRRGGGGGGIEGRAERRKDGRRKTYPDEVQCEHVEEMQCEGGMEVLINFT</sequence>
<proteinExistence type="predicted"/>
<gene>
    <name evidence="3" type="ORF">K504DRAFT_74604</name>
</gene>